<evidence type="ECO:0000259" key="3">
    <source>
        <dbReference type="Pfam" id="PF04577"/>
    </source>
</evidence>
<feature type="region of interest" description="Disordered" evidence="1">
    <location>
        <begin position="51"/>
        <end position="126"/>
    </location>
</feature>
<feature type="chain" id="PRO_5030806171" description="Glycosyltransferase 61 catalytic domain-containing protein" evidence="2">
    <location>
        <begin position="22"/>
        <end position="789"/>
    </location>
</feature>
<dbReference type="InterPro" id="IPR049625">
    <property type="entry name" value="Glyco_transf_61_cat"/>
</dbReference>
<dbReference type="GO" id="GO:0016757">
    <property type="term" value="F:glycosyltransferase activity"/>
    <property type="evidence" value="ECO:0007669"/>
    <property type="project" value="InterPro"/>
</dbReference>
<reference evidence="4" key="1">
    <citation type="submission" date="2021-01" db="EMBL/GenBank/DDBJ databases">
        <authorList>
            <person name="Corre E."/>
            <person name="Pelletier E."/>
            <person name="Niang G."/>
            <person name="Scheremetjew M."/>
            <person name="Finn R."/>
            <person name="Kale V."/>
            <person name="Holt S."/>
            <person name="Cochrane G."/>
            <person name="Meng A."/>
            <person name="Brown T."/>
            <person name="Cohen L."/>
        </authorList>
    </citation>
    <scope>NUCLEOTIDE SEQUENCE</scope>
    <source>
        <strain evidence="4">NIES-381</strain>
    </source>
</reference>
<dbReference type="Pfam" id="PF04577">
    <property type="entry name" value="Glyco_transf_61"/>
    <property type="match status" value="1"/>
</dbReference>
<feature type="signal peptide" evidence="2">
    <location>
        <begin position="1"/>
        <end position="21"/>
    </location>
</feature>
<evidence type="ECO:0000256" key="2">
    <source>
        <dbReference type="SAM" id="SignalP"/>
    </source>
</evidence>
<protein>
    <recommendedName>
        <fullName evidence="3">Glycosyltransferase 61 catalytic domain-containing protein</fullName>
    </recommendedName>
</protein>
<dbReference type="EMBL" id="HBGA01009149">
    <property type="protein sequence ID" value="CAD8992302.1"/>
    <property type="molecule type" value="Transcribed_RNA"/>
</dbReference>
<evidence type="ECO:0000313" key="4">
    <source>
        <dbReference type="EMBL" id="CAD8992302.1"/>
    </source>
</evidence>
<gene>
    <name evidence="4" type="ORF">EGYM00392_LOCUS3349</name>
</gene>
<dbReference type="SUPFAM" id="SSF56112">
    <property type="entry name" value="Protein kinase-like (PK-like)"/>
    <property type="match status" value="1"/>
</dbReference>
<proteinExistence type="predicted"/>
<feature type="domain" description="Glycosyltransferase 61 catalytic" evidence="3">
    <location>
        <begin position="249"/>
        <end position="438"/>
    </location>
</feature>
<evidence type="ECO:0000256" key="1">
    <source>
        <dbReference type="SAM" id="MobiDB-lite"/>
    </source>
</evidence>
<organism evidence="4">
    <name type="scientific">Eutreptiella gymnastica</name>
    <dbReference type="NCBI Taxonomy" id="73025"/>
    <lineage>
        <taxon>Eukaryota</taxon>
        <taxon>Discoba</taxon>
        <taxon>Euglenozoa</taxon>
        <taxon>Euglenida</taxon>
        <taxon>Spirocuta</taxon>
        <taxon>Euglenophyceae</taxon>
        <taxon>Eutreptiales</taxon>
        <taxon>Eutreptiaceae</taxon>
        <taxon>Eutreptiella</taxon>
    </lineage>
</organism>
<feature type="compositionally biased region" description="Basic and acidic residues" evidence="1">
    <location>
        <begin position="102"/>
        <end position="125"/>
    </location>
</feature>
<sequence length="789" mass="90508">MQVQRLISLAVLVIVVSIATSAYYTFGGEYSDHDVLGEKVEHVKRHVKVVKPRAPVPSKQTRPGTHRYHHGDQAALRQSHQTSTQSHHHQPAAGEEDDDEREHEVGSHHAKPTLEEAIARGKKENNVPLEKLLDGLNVTHKSPHSREYRISTDLPYPPFEEPTDLMLDVRKPEFESTYQTLHEVHFWAAGWITNDRSEILIKPSKTKRSRLMLEILPEPTPLTMGVDTLGKYKYALIWCDHWSTTYIVFVVDCLPRLAVVYPELLKRHRDADNPLYVVAPGEFWAMQFLVEVLGIRRDHLLPMPSHIVWEIYYPNLYASFETLYYAKPIPENVPYGLVELRSMVLERVPLPKPAVASPAGGPRVLHTERSDITNPYNLTGLLGHLQLLEPTALFQTVRFESRPVIQQLRLVGRTDVLFGPTGGNLVNLLFLPPHAKVVELLSNNWTKHRKPTDVERLCQIVGLKYERLQPARDWEQKLQPVYTHNRVLQAIMGGLDLPQPRRPSQLEPMHLSTGPPFIGCQHLFHLPRRRKFIGWFKYGFLIPDLYNGFVFKFPRQAFWKRVLKEMVILRNLTGDHIAPAKALCFYEMSMAQTLIGGALRRQNVTHRTMDTFVAALSGFHRLWAAHQDWGRFFFYCDAGPKNWAMGKDGKLKMFDFDASYWVVDGVLCAKDRHCGCMQKSKHTDPENRRESACVNNRCTYEGMESKMQVLANAWIFSTFKGLTPQALEGDEATENLWGTSRHKKLQRNDIVTYLQDLKERYGDKYEIDYCGANLDTPECDAVRQGHSAG</sequence>
<name>A0A7S1HVL4_9EUGL</name>
<keyword evidence="2" id="KW-0732">Signal</keyword>
<dbReference type="InterPro" id="IPR011009">
    <property type="entry name" value="Kinase-like_dom_sf"/>
</dbReference>
<accession>A0A7S1HVL4</accession>
<dbReference type="AlphaFoldDB" id="A0A7S1HVL4"/>